<dbReference type="GO" id="GO:0004521">
    <property type="term" value="F:RNA endonuclease activity"/>
    <property type="evidence" value="ECO:0007669"/>
    <property type="project" value="TreeGrafter"/>
</dbReference>
<dbReference type="AlphaFoldDB" id="A0A2M9ZQI8"/>
<keyword evidence="6" id="KW-1185">Reference proteome</keyword>
<evidence type="ECO:0000256" key="1">
    <source>
        <dbReference type="ARBA" id="ARBA00022801"/>
    </source>
</evidence>
<dbReference type="InterPro" id="IPR022712">
    <property type="entry name" value="Beta_Casp"/>
</dbReference>
<feature type="domain" description="Beta-Casp" evidence="3">
    <location>
        <begin position="253"/>
        <end position="373"/>
    </location>
</feature>
<evidence type="ECO:0000259" key="3">
    <source>
        <dbReference type="SMART" id="SM01027"/>
    </source>
</evidence>
<dbReference type="Pfam" id="PF10996">
    <property type="entry name" value="Beta-Casp"/>
    <property type="match status" value="1"/>
</dbReference>
<dbReference type="Pfam" id="PF07521">
    <property type="entry name" value="RMMBL"/>
    <property type="match status" value="1"/>
</dbReference>
<evidence type="ECO:0000313" key="5">
    <source>
        <dbReference type="EMBL" id="PJZ74285.1"/>
    </source>
</evidence>
<feature type="domain" description="Metallo-beta-lactamase" evidence="2">
    <location>
        <begin position="20"/>
        <end position="248"/>
    </location>
</feature>
<evidence type="ECO:0000313" key="6">
    <source>
        <dbReference type="Proteomes" id="UP000231962"/>
    </source>
</evidence>
<name>A0A2M9ZQI8_9LEPT</name>
<dbReference type="SUPFAM" id="SSF56281">
    <property type="entry name" value="Metallo-hydrolase/oxidoreductase"/>
    <property type="match status" value="1"/>
</dbReference>
<dbReference type="InterPro" id="IPR036866">
    <property type="entry name" value="RibonucZ/Hydroxyglut_hydro"/>
</dbReference>
<dbReference type="SMART" id="SM01027">
    <property type="entry name" value="Beta-Casp"/>
    <property type="match status" value="1"/>
</dbReference>
<evidence type="ECO:0000259" key="2">
    <source>
        <dbReference type="SMART" id="SM00849"/>
    </source>
</evidence>
<dbReference type="EMBL" id="NPDY01000003">
    <property type="protein sequence ID" value="PJZ70449.1"/>
    <property type="molecule type" value="Genomic_DNA"/>
</dbReference>
<dbReference type="PANTHER" id="PTHR11203:SF37">
    <property type="entry name" value="INTEGRATOR COMPLEX SUBUNIT 11"/>
    <property type="match status" value="1"/>
</dbReference>
<comment type="caution">
    <text evidence="5">The sequence shown here is derived from an EMBL/GenBank/DDBJ whole genome shotgun (WGS) entry which is preliminary data.</text>
</comment>
<gene>
    <name evidence="4" type="ORF">CH360_05510</name>
    <name evidence="5" type="ORF">CH373_05090</name>
</gene>
<dbReference type="OrthoDB" id="9803916at2"/>
<dbReference type="EMBL" id="NPDZ01000002">
    <property type="protein sequence ID" value="PJZ74285.1"/>
    <property type="molecule type" value="Genomic_DNA"/>
</dbReference>
<dbReference type="Proteomes" id="UP000231962">
    <property type="component" value="Unassembled WGS sequence"/>
</dbReference>
<dbReference type="RefSeq" id="WP_100713018.1">
    <property type="nucleotide sequence ID" value="NZ_NPDY01000003.1"/>
</dbReference>
<proteinExistence type="predicted"/>
<dbReference type="Gene3D" id="3.60.15.10">
    <property type="entry name" value="Ribonuclease Z/Hydroxyacylglutathione hydrolase-like"/>
    <property type="match status" value="1"/>
</dbReference>
<accession>A0A2M9ZQI8</accession>
<dbReference type="PANTHER" id="PTHR11203">
    <property type="entry name" value="CLEAVAGE AND POLYADENYLATION SPECIFICITY FACTOR FAMILY MEMBER"/>
    <property type="match status" value="1"/>
</dbReference>
<dbReference type="GO" id="GO:0016787">
    <property type="term" value="F:hydrolase activity"/>
    <property type="evidence" value="ECO:0007669"/>
    <property type="project" value="UniProtKB-KW"/>
</dbReference>
<dbReference type="InterPro" id="IPR001279">
    <property type="entry name" value="Metallo-B-lactamas"/>
</dbReference>
<dbReference type="InterPro" id="IPR011108">
    <property type="entry name" value="RMMBL"/>
</dbReference>
<sequence>MKIENEMAILQFLGAAGTVTGSKYLLRSHGRSILIDCGLFQGEKQVRSLNWDELPFAASEIDTVLLTHAHLDHTGYLPRIVKEGFKGKIFGSAPTLDIARIILQDSAKLQEEDADHANEHGYSKHKPALPLYDSQDVEKTIPLFQKVDPNEWIDLSSEIQCRFRYNGHILGACFVEVKVGKKVFVFSGDIGRESDPLLDPPDKPTLGDVVLIESTYGDRIHEEDPVQRLIEYVQKYANSKGSIIIPSFAVERTQLLMYLFWKLRREKKIPKIPIYLDSPMGESVYEVFENYGSNWHKLSRSECIDIGKTIEKVQNPKETRRLAQEEGPRIIIAGSGMATGGRVLSYLEHSLGDPNSLVLLVGYQAKGTRGRDLQEGSREIKIRGKFYTVKCEVALIDGLSAHADQKELLDWLSKLQKPPKHLCIVHGENGSARALSEKIKERYGWDSMIPQRNDRIEIDVS</sequence>
<dbReference type="Proteomes" id="UP000231990">
    <property type="component" value="Unassembled WGS sequence"/>
</dbReference>
<dbReference type="Pfam" id="PF00753">
    <property type="entry name" value="Lactamase_B"/>
    <property type="match status" value="1"/>
</dbReference>
<dbReference type="InterPro" id="IPR050698">
    <property type="entry name" value="MBL"/>
</dbReference>
<dbReference type="CDD" id="cd16295">
    <property type="entry name" value="TTHA0252-CPSF-like_MBL-fold"/>
    <property type="match status" value="1"/>
</dbReference>
<dbReference type="SMART" id="SM00849">
    <property type="entry name" value="Lactamase_B"/>
    <property type="match status" value="1"/>
</dbReference>
<protein>
    <submittedName>
        <fullName evidence="5">MBL fold metallo-hydrolase</fullName>
    </submittedName>
</protein>
<evidence type="ECO:0000313" key="7">
    <source>
        <dbReference type="Proteomes" id="UP000231990"/>
    </source>
</evidence>
<evidence type="ECO:0000313" key="4">
    <source>
        <dbReference type="EMBL" id="PJZ70449.1"/>
    </source>
</evidence>
<reference evidence="6 7" key="1">
    <citation type="submission" date="2017-07" db="EMBL/GenBank/DDBJ databases">
        <title>Leptospira spp. isolated from tropical soils.</title>
        <authorList>
            <person name="Thibeaux R."/>
            <person name="Iraola G."/>
            <person name="Ferres I."/>
            <person name="Bierque E."/>
            <person name="Girault D."/>
            <person name="Soupe-Gilbert M.-E."/>
            <person name="Picardeau M."/>
            <person name="Goarant C."/>
        </authorList>
    </citation>
    <scope>NUCLEOTIDE SEQUENCE [LARGE SCALE GENOMIC DNA]</scope>
    <source>
        <strain evidence="5 7">FH1-B-B1</strain>
        <strain evidence="4 6">FH1-B-C1</strain>
    </source>
</reference>
<dbReference type="Gene3D" id="3.40.50.10890">
    <property type="match status" value="1"/>
</dbReference>
<organism evidence="5 7">
    <name type="scientific">Leptospira perolatii</name>
    <dbReference type="NCBI Taxonomy" id="2023191"/>
    <lineage>
        <taxon>Bacteria</taxon>
        <taxon>Pseudomonadati</taxon>
        <taxon>Spirochaetota</taxon>
        <taxon>Spirochaetia</taxon>
        <taxon>Leptospirales</taxon>
        <taxon>Leptospiraceae</taxon>
        <taxon>Leptospira</taxon>
    </lineage>
</organism>
<keyword evidence="1 5" id="KW-0378">Hydrolase</keyword>